<dbReference type="GO" id="GO:0005886">
    <property type="term" value="C:plasma membrane"/>
    <property type="evidence" value="ECO:0007669"/>
    <property type="project" value="UniProtKB-SubCell"/>
</dbReference>
<dbReference type="STRING" id="498211.CJA_0946"/>
<keyword evidence="6 8" id="KW-1133">Transmembrane helix</keyword>
<organism evidence="11 12">
    <name type="scientific">Cellvibrio japonicus (strain Ueda107)</name>
    <name type="common">Pseudomonas fluorescens subsp. cellulosa</name>
    <dbReference type="NCBI Taxonomy" id="498211"/>
    <lineage>
        <taxon>Bacteria</taxon>
        <taxon>Pseudomonadati</taxon>
        <taxon>Pseudomonadota</taxon>
        <taxon>Gammaproteobacteria</taxon>
        <taxon>Cellvibrionales</taxon>
        <taxon>Cellvibrionaceae</taxon>
        <taxon>Cellvibrio</taxon>
    </lineage>
</organism>
<dbReference type="InterPro" id="IPR012549">
    <property type="entry name" value="EptA-like_N"/>
</dbReference>
<evidence type="ECO:0000313" key="12">
    <source>
        <dbReference type="Proteomes" id="UP000001036"/>
    </source>
</evidence>
<dbReference type="Pfam" id="PF08019">
    <property type="entry name" value="EptA_B_N"/>
    <property type="match status" value="1"/>
</dbReference>
<keyword evidence="3" id="KW-0997">Cell inner membrane</keyword>
<feature type="domain" description="Sulfatase N-terminal" evidence="9">
    <location>
        <begin position="251"/>
        <end position="536"/>
    </location>
</feature>
<dbReference type="GO" id="GO:0016776">
    <property type="term" value="F:phosphotransferase activity, phosphate group as acceptor"/>
    <property type="evidence" value="ECO:0007669"/>
    <property type="project" value="TreeGrafter"/>
</dbReference>
<dbReference type="InterPro" id="IPR058130">
    <property type="entry name" value="PEA_transf_C"/>
</dbReference>
<reference evidence="11 12" key="1">
    <citation type="journal article" date="2008" name="J. Bacteriol.">
        <title>Insights into plant cell wall degradation from the genome sequence of the soil bacterium Cellvibrio japonicus.</title>
        <authorList>
            <person name="Deboy R.T."/>
            <person name="Mongodin E.F."/>
            <person name="Fouts D.E."/>
            <person name="Tailford L.E."/>
            <person name="Khouri H."/>
            <person name="Emerson J.B."/>
            <person name="Mohamoud Y."/>
            <person name="Watkins K."/>
            <person name="Henrissat B."/>
            <person name="Gilbert H.J."/>
            <person name="Nelson K.E."/>
        </authorList>
    </citation>
    <scope>NUCLEOTIDE SEQUENCE [LARGE SCALE GENOMIC DNA]</scope>
    <source>
        <strain evidence="11 12">Ueda107</strain>
    </source>
</reference>
<evidence type="ECO:0000256" key="4">
    <source>
        <dbReference type="ARBA" id="ARBA00022679"/>
    </source>
</evidence>
<evidence type="ECO:0000256" key="6">
    <source>
        <dbReference type="ARBA" id="ARBA00022989"/>
    </source>
</evidence>
<dbReference type="GO" id="GO:0009244">
    <property type="term" value="P:lipopolysaccharide core region biosynthetic process"/>
    <property type="evidence" value="ECO:0007669"/>
    <property type="project" value="TreeGrafter"/>
</dbReference>
<dbReference type="AlphaFoldDB" id="B3PLC2"/>
<dbReference type="Proteomes" id="UP000001036">
    <property type="component" value="Chromosome"/>
</dbReference>
<keyword evidence="5 8" id="KW-0812">Transmembrane</keyword>
<dbReference type="HOGENOM" id="CLU_018534_1_0_6"/>
<feature type="transmembrane region" description="Helical" evidence="8">
    <location>
        <begin position="91"/>
        <end position="112"/>
    </location>
</feature>
<evidence type="ECO:0000259" key="10">
    <source>
        <dbReference type="Pfam" id="PF08019"/>
    </source>
</evidence>
<keyword evidence="2" id="KW-1003">Cell membrane</keyword>
<evidence type="ECO:0000256" key="5">
    <source>
        <dbReference type="ARBA" id="ARBA00022692"/>
    </source>
</evidence>
<evidence type="ECO:0000256" key="7">
    <source>
        <dbReference type="ARBA" id="ARBA00023136"/>
    </source>
</evidence>
<evidence type="ECO:0000256" key="8">
    <source>
        <dbReference type="SAM" id="Phobius"/>
    </source>
</evidence>
<feature type="transmembrane region" description="Helical" evidence="8">
    <location>
        <begin position="169"/>
        <end position="187"/>
    </location>
</feature>
<dbReference type="InterPro" id="IPR000917">
    <property type="entry name" value="Sulfatase_N"/>
</dbReference>
<dbReference type="SUPFAM" id="SSF53649">
    <property type="entry name" value="Alkaline phosphatase-like"/>
    <property type="match status" value="1"/>
</dbReference>
<dbReference type="EC" id="3.1.6.-" evidence="11"/>
<dbReference type="Pfam" id="PF00884">
    <property type="entry name" value="Sulfatase"/>
    <property type="match status" value="1"/>
</dbReference>
<dbReference type="NCBIfam" id="NF028537">
    <property type="entry name" value="P_eth_NH2_trans"/>
    <property type="match status" value="1"/>
</dbReference>
<feature type="transmembrane region" description="Helical" evidence="8">
    <location>
        <begin position="61"/>
        <end position="84"/>
    </location>
</feature>
<evidence type="ECO:0000259" key="9">
    <source>
        <dbReference type="Pfam" id="PF00884"/>
    </source>
</evidence>
<dbReference type="Gene3D" id="3.40.720.10">
    <property type="entry name" value="Alkaline Phosphatase, subunit A"/>
    <property type="match status" value="1"/>
</dbReference>
<feature type="domain" description="Phosphoethanolamine transferase N-terminal" evidence="10">
    <location>
        <begin position="72"/>
        <end position="220"/>
    </location>
</feature>
<keyword evidence="7 8" id="KW-0472">Membrane</keyword>
<name>B3PLC2_CELJU</name>
<dbReference type="GO" id="GO:0016787">
    <property type="term" value="F:hydrolase activity"/>
    <property type="evidence" value="ECO:0007669"/>
    <property type="project" value="UniProtKB-KW"/>
</dbReference>
<dbReference type="EMBL" id="CP000934">
    <property type="protein sequence ID" value="ACE85279.1"/>
    <property type="molecule type" value="Genomic_DNA"/>
</dbReference>
<dbReference type="eggNOG" id="COG2194">
    <property type="taxonomic scope" value="Bacteria"/>
</dbReference>
<keyword evidence="12" id="KW-1185">Reference proteome</keyword>
<dbReference type="PANTHER" id="PTHR30443:SF0">
    <property type="entry name" value="PHOSPHOETHANOLAMINE TRANSFERASE EPTA"/>
    <property type="match status" value="1"/>
</dbReference>
<keyword evidence="11" id="KW-0378">Hydrolase</keyword>
<proteinExistence type="predicted"/>
<sequence length="552" mass="61797">MSGDKVLPGYHSLRAQEQQREPDITRRQFAIVLALVFTLLLNKSFFESAWATIGFDTVKDWLFAASLVGVVLLVNLFFFSLVSLPFLLKPLGIALLLGGALSAYFMDIYGVVIDKEMLRNVMETDINESMDLISPRLLAYILVLGILPSLLILRLNIVSGPVGDELLKHVLLSVGALVVALLLILALPDYYSSFFRNHKYVRMMQNPLGFINASVSLVQDGMRKPILVEPISEGAFLGRGVSAQTKPVLAVFVVGETARAANFGLGGYARDTTPLLKQQDIIYFNDFWSCGTSTAVSVPCMFSLLTRKEYTHTKARSLHGLLDFVKAAGVGVLWRDNNSGCKGVCDRVDYEVLDPTHHTDLCHGEDCYDEILLRNLAAKVTRGHHFIVLHQKGSHGPAYNRRYPDAMQVFSPVCATNQLHHCSSEALVNAYDNTIRYTDYFLDQLINWLTAMEQTHNTLMVYVSDHGESLGEGNMYLHGMPYAIAPQYQIHVPFIFWASPGFYTDRGMEQSCVRQQKDKTFSHDNIFHSVLGLLDINTPYYKGALDMFRPCL</sequence>
<dbReference type="PANTHER" id="PTHR30443">
    <property type="entry name" value="INNER MEMBRANE PROTEIN"/>
    <property type="match status" value="1"/>
</dbReference>
<evidence type="ECO:0000256" key="1">
    <source>
        <dbReference type="ARBA" id="ARBA00004429"/>
    </source>
</evidence>
<dbReference type="InterPro" id="IPR040423">
    <property type="entry name" value="PEA_transferase"/>
</dbReference>
<protein>
    <submittedName>
        <fullName evidence="11">Sulfatase</fullName>
        <ecNumber evidence="11">3.1.6.-</ecNumber>
    </submittedName>
</protein>
<evidence type="ECO:0000256" key="3">
    <source>
        <dbReference type="ARBA" id="ARBA00022519"/>
    </source>
</evidence>
<dbReference type="CDD" id="cd16017">
    <property type="entry name" value="LptA"/>
    <property type="match status" value="1"/>
</dbReference>
<dbReference type="KEGG" id="cja:CJA_0946"/>
<feature type="transmembrane region" description="Helical" evidence="8">
    <location>
        <begin position="29"/>
        <end position="46"/>
    </location>
</feature>
<evidence type="ECO:0000256" key="2">
    <source>
        <dbReference type="ARBA" id="ARBA00022475"/>
    </source>
</evidence>
<feature type="transmembrane region" description="Helical" evidence="8">
    <location>
        <begin position="137"/>
        <end position="157"/>
    </location>
</feature>
<accession>B3PLC2</accession>
<gene>
    <name evidence="11" type="ordered locus">CJA_0946</name>
</gene>
<dbReference type="InterPro" id="IPR017850">
    <property type="entry name" value="Alkaline_phosphatase_core_sf"/>
</dbReference>
<evidence type="ECO:0000313" key="11">
    <source>
        <dbReference type="EMBL" id="ACE85279.1"/>
    </source>
</evidence>
<keyword evidence="4" id="KW-0808">Transferase</keyword>
<dbReference type="RefSeq" id="WP_012486594.1">
    <property type="nucleotide sequence ID" value="NC_010995.1"/>
</dbReference>
<comment type="subcellular location">
    <subcellularLocation>
        <location evidence="1">Cell inner membrane</location>
        <topology evidence="1">Multi-pass membrane protein</topology>
    </subcellularLocation>
</comment>